<organism evidence="2">
    <name type="scientific">uncultured Flavobacteriia bacterium</name>
    <dbReference type="NCBI Taxonomy" id="212695"/>
    <lineage>
        <taxon>Bacteria</taxon>
        <taxon>Pseudomonadati</taxon>
        <taxon>Bacteroidota</taxon>
        <taxon>Flavobacteriia</taxon>
        <taxon>environmental samples</taxon>
    </lineage>
</organism>
<accession>H6RI76</accession>
<keyword evidence="1" id="KW-0812">Transmembrane</keyword>
<evidence type="ECO:0000313" key="2">
    <source>
        <dbReference type="EMBL" id="CCG00788.1"/>
    </source>
</evidence>
<feature type="transmembrane region" description="Helical" evidence="1">
    <location>
        <begin position="6"/>
        <end position="27"/>
    </location>
</feature>
<sequence length="45" mass="5170">MLAAFLPIFVFYLFGGLLVVGLAFKIIELKLYTFSIFQKVLNTRN</sequence>
<reference evidence="2" key="2">
    <citation type="submission" date="2012-02" db="EMBL/GenBank/DDBJ databases">
        <authorList>
            <person name="Genoscope - CEA"/>
        </authorList>
    </citation>
    <scope>NUCLEOTIDE SEQUENCE</scope>
</reference>
<keyword evidence="1" id="KW-0472">Membrane</keyword>
<dbReference type="AlphaFoldDB" id="H6RI76"/>
<name>H6RI76_9BACT</name>
<evidence type="ECO:0000256" key="1">
    <source>
        <dbReference type="SAM" id="Phobius"/>
    </source>
</evidence>
<reference evidence="2" key="1">
    <citation type="journal article" date="2012" name="Environ. Microbiol.">
        <title>Genomic content of uncultured Bacteroidetes from contrasting oceanic provinces in the North Atlantic Ocean.</title>
        <authorList>
            <person name="Gomez-Pereira P.R."/>
            <person name="Schuler M."/>
            <person name="Fuchs B.M."/>
            <person name="Bennke C."/>
            <person name="Teeling H."/>
            <person name="Waldmann J."/>
            <person name="Richter M."/>
            <person name="Barbe V."/>
            <person name="Bataille E."/>
            <person name="Glockner F.O."/>
            <person name="Amann R."/>
        </authorList>
    </citation>
    <scope>NUCLEOTIDE SEQUENCE</scope>
</reference>
<keyword evidence="1" id="KW-1133">Transmembrane helix</keyword>
<proteinExistence type="predicted"/>
<dbReference type="EMBL" id="FO117617">
    <property type="protein sequence ID" value="CCG00788.1"/>
    <property type="molecule type" value="Genomic_DNA"/>
</dbReference>
<gene>
    <name evidence="2" type="ORF">VIS_S18BMA40010</name>
</gene>
<protein>
    <submittedName>
        <fullName evidence="2">Uncharacterized protein</fullName>
    </submittedName>
</protein>